<proteinExistence type="predicted"/>
<evidence type="ECO:0000256" key="2">
    <source>
        <dbReference type="ARBA" id="ARBA00022737"/>
    </source>
</evidence>
<dbReference type="InterPro" id="IPR036388">
    <property type="entry name" value="WH-like_DNA-bd_sf"/>
</dbReference>
<evidence type="ECO:0000313" key="10">
    <source>
        <dbReference type="Proteomes" id="UP000719942"/>
    </source>
</evidence>
<gene>
    <name evidence="9" type="ORF">J5W02_06110</name>
</gene>
<dbReference type="InterPro" id="IPR036095">
    <property type="entry name" value="PTS_EIIB-like_sf"/>
</dbReference>
<dbReference type="InterPro" id="IPR016152">
    <property type="entry name" value="PTrfase/Anion_transptr"/>
</dbReference>
<dbReference type="InterPro" id="IPR013196">
    <property type="entry name" value="HTH_11"/>
</dbReference>
<dbReference type="PROSITE" id="PS51372">
    <property type="entry name" value="PRD_2"/>
    <property type="match status" value="1"/>
</dbReference>
<feature type="domain" description="PRD" evidence="8">
    <location>
        <begin position="279"/>
        <end position="386"/>
    </location>
</feature>
<dbReference type="InterPro" id="IPR036634">
    <property type="entry name" value="PRD_sf"/>
</dbReference>
<dbReference type="CDD" id="cd05568">
    <property type="entry name" value="PTS_IIB_bgl_like"/>
    <property type="match status" value="1"/>
</dbReference>
<evidence type="ECO:0000259" key="7">
    <source>
        <dbReference type="PROSITE" id="PS51099"/>
    </source>
</evidence>
<dbReference type="PROSITE" id="PS51099">
    <property type="entry name" value="PTS_EIIB_TYPE_2"/>
    <property type="match status" value="1"/>
</dbReference>
<dbReference type="Pfam" id="PF00874">
    <property type="entry name" value="PRD"/>
    <property type="match status" value="1"/>
</dbReference>
<dbReference type="SUPFAM" id="SSF55804">
    <property type="entry name" value="Phoshotransferase/anion transport protein"/>
    <property type="match status" value="1"/>
</dbReference>
<evidence type="ECO:0000256" key="3">
    <source>
        <dbReference type="ARBA" id="ARBA00023015"/>
    </source>
</evidence>
<dbReference type="InterPro" id="IPR013011">
    <property type="entry name" value="PTS_EIIB_2"/>
</dbReference>
<comment type="caution">
    <text evidence="9">The sequence shown here is derived from an EMBL/GenBank/DDBJ whole genome shotgun (WGS) entry which is preliminary data.</text>
</comment>
<dbReference type="Pfam" id="PF08279">
    <property type="entry name" value="HTH_11"/>
    <property type="match status" value="1"/>
</dbReference>
<dbReference type="SUPFAM" id="SSF63520">
    <property type="entry name" value="PTS-regulatory domain, PRD"/>
    <property type="match status" value="2"/>
</dbReference>
<dbReference type="PANTHER" id="PTHR30185">
    <property type="entry name" value="CRYPTIC BETA-GLUCOSIDE BGL OPERON ANTITERMINATOR"/>
    <property type="match status" value="1"/>
</dbReference>
<dbReference type="Gene3D" id="1.10.1790.10">
    <property type="entry name" value="PRD domain"/>
    <property type="match status" value="1"/>
</dbReference>
<feature type="domain" description="PTS EIIA type-2" evidence="6">
    <location>
        <begin position="481"/>
        <end position="618"/>
    </location>
</feature>
<evidence type="ECO:0000259" key="8">
    <source>
        <dbReference type="PROSITE" id="PS51372"/>
    </source>
</evidence>
<sequence length="618" mass="69888">MLTKIQIKLIQHLSETQTPLTAEDIAKLIDISSRTAKRYVEIINDEIKEYGLEIVSKRGVGYELKGDLRTVKKLLSGESYDDSAERVRSTLLTIIQSQPITIEALSGRVHLSPSTVNKMTPSVKDYLHKYGLELSSKPYYGLFIDGEEINIRTLLTDIGFNIEQGSFQVNLPNLSEKEYKQIDSAVLENLKRIQVVAADRDIQNLSMRIAVSFSRARQNCCLTHLSLPKNVRKYHLQVIHQIMDPLAKSFDIVLNDKEFQYIAALSGPVIQSFEADKVNVEDHIHTFVKDRIKEISLISGSEYSADEKVIESLSVHIKILLERMENQISVKNPLLSQIKKKYPIEMNYAIFLAQKIEKEYGVTIGEDELGYLAMHFGAFHERMNSRKKAAILCSYGIGTSQLITERISREIPELEIAGVYPIHYLESALAHDPDIVISTVDIDNYHSSIPLVVIEDFLGSDCIVRIKDALHHRGKEKPSLVSMFRPEAFFRLQAQTREEAIEEIGKRMLAMGLIQKSTLDSVKMREKKSSTDIGNLVAVPHTIFQGNLPSVVGIGILPQPIKWGEENVQLLFFISFNSADSANASMFRELYGCVKDIKLVNQLIASSSYDQFIKNFSY</sequence>
<evidence type="ECO:0000256" key="5">
    <source>
        <dbReference type="ARBA" id="ARBA00023163"/>
    </source>
</evidence>
<dbReference type="InterPro" id="IPR050661">
    <property type="entry name" value="BglG_antiterminators"/>
</dbReference>
<keyword evidence="5" id="KW-0804">Transcription</keyword>
<dbReference type="Pfam" id="PF00359">
    <property type="entry name" value="PTS_EIIA_2"/>
    <property type="match status" value="1"/>
</dbReference>
<dbReference type="RefSeq" id="WP_219964790.1">
    <property type="nucleotide sequence ID" value="NZ_JAGFNZ010000002.1"/>
</dbReference>
<dbReference type="InterPro" id="IPR002178">
    <property type="entry name" value="PTS_EIIA_type-2_dom"/>
</dbReference>
<evidence type="ECO:0000256" key="4">
    <source>
        <dbReference type="ARBA" id="ARBA00023159"/>
    </source>
</evidence>
<name>A0ABS7DMP3_9FIRM</name>
<feature type="domain" description="PTS EIIB type-2" evidence="7">
    <location>
        <begin position="387"/>
        <end position="478"/>
    </location>
</feature>
<dbReference type="Gene3D" id="3.40.930.10">
    <property type="entry name" value="Mannitol-specific EII, Chain A"/>
    <property type="match status" value="1"/>
</dbReference>
<dbReference type="Pfam" id="PF05043">
    <property type="entry name" value="Mga"/>
    <property type="match status" value="1"/>
</dbReference>
<evidence type="ECO:0000256" key="1">
    <source>
        <dbReference type="ARBA" id="ARBA00022679"/>
    </source>
</evidence>
<keyword evidence="1" id="KW-0808">Transferase</keyword>
<dbReference type="EMBL" id="JAGFNZ010000002">
    <property type="protein sequence ID" value="MBW7572384.1"/>
    <property type="molecule type" value="Genomic_DNA"/>
</dbReference>
<keyword evidence="10" id="KW-1185">Reference proteome</keyword>
<dbReference type="PROSITE" id="PS51094">
    <property type="entry name" value="PTS_EIIA_TYPE_2"/>
    <property type="match status" value="1"/>
</dbReference>
<dbReference type="InterPro" id="IPR011608">
    <property type="entry name" value="PRD"/>
</dbReference>
<dbReference type="Gene3D" id="1.10.10.10">
    <property type="entry name" value="Winged helix-like DNA-binding domain superfamily/Winged helix DNA-binding domain"/>
    <property type="match status" value="1"/>
</dbReference>
<evidence type="ECO:0000313" key="9">
    <source>
        <dbReference type="EMBL" id="MBW7572384.1"/>
    </source>
</evidence>
<reference evidence="9 10" key="1">
    <citation type="submission" date="2021-03" db="EMBL/GenBank/DDBJ databases">
        <title>Caproiciproducens sp. nov. isolated from feces of cow.</title>
        <authorList>
            <person name="Choi J.-Y."/>
        </authorList>
    </citation>
    <scope>NUCLEOTIDE SEQUENCE [LARGE SCALE GENOMIC DNA]</scope>
    <source>
        <strain evidence="9 10">AGMB10547</strain>
    </source>
</reference>
<evidence type="ECO:0000259" key="6">
    <source>
        <dbReference type="PROSITE" id="PS51094"/>
    </source>
</evidence>
<keyword evidence="3" id="KW-0805">Transcription regulation</keyword>
<keyword evidence="2" id="KW-0677">Repeat</keyword>
<dbReference type="Proteomes" id="UP000719942">
    <property type="component" value="Unassembled WGS sequence"/>
</dbReference>
<dbReference type="InterPro" id="IPR007737">
    <property type="entry name" value="Mga_HTH"/>
</dbReference>
<organism evidence="9 10">
    <name type="scientific">Caproiciproducens faecalis</name>
    <dbReference type="NCBI Taxonomy" id="2820301"/>
    <lineage>
        <taxon>Bacteria</taxon>
        <taxon>Bacillati</taxon>
        <taxon>Bacillota</taxon>
        <taxon>Clostridia</taxon>
        <taxon>Eubacteriales</taxon>
        <taxon>Acutalibacteraceae</taxon>
        <taxon>Caproiciproducens</taxon>
    </lineage>
</organism>
<dbReference type="Gene3D" id="3.40.50.2300">
    <property type="match status" value="1"/>
</dbReference>
<keyword evidence="4" id="KW-0010">Activator</keyword>
<accession>A0ABS7DMP3</accession>
<dbReference type="PANTHER" id="PTHR30185:SF13">
    <property type="entry name" value="LICABCH OPERON REGULATOR-RELATED"/>
    <property type="match status" value="1"/>
</dbReference>
<dbReference type="SUPFAM" id="SSF52794">
    <property type="entry name" value="PTS system IIB component-like"/>
    <property type="match status" value="1"/>
</dbReference>
<protein>
    <submittedName>
        <fullName evidence="9">Transcription antiterminator</fullName>
    </submittedName>
</protein>